<gene>
    <name evidence="3" type="ORF">PACTADRAFT_51932</name>
</gene>
<sequence>MEMGMNKAIDVSNSLEEDVAKDELIVFDDKDPSLYKDLDNQDLDDDINTKVFFNNNSFQFVTITQETLNNVMNEELASIGTEEHIEGSTTFKVERDNEEEFQEASKFLSLVEVNGKETGDSSFTNFHRNNNKESLRKFSNLEESFNVKINSFGDLGDDKKFFSNNGVIMDNSNDDSNFITNNSSISNAHQNTFQSSSPSKRTPLGDITGDVMITKNVEKSDTSNNYEDISKGVVDSFVSTNDKLENKIFNTPDRPSLGRDHDDEQHHEQDHHEITTPTTGKGVMISRNADDSLKSPSKLSKNSASPFLNMFKRSADDFNSSTRPNRFLCDEANSGLENKPRFNFFNNFESMKLQLPESRLWSSKAESENKENIDNNEINSPAKANSATSSGYKFRTSFNDTFKRHFGGESRLGSFRSWKQSAASTDILTPNNNLQQKNEENYSFRSIFKEFENFKVKITGGSGTNTNNENVEPNSMGEGLQLSPEFKKRFKENFKEIKEKYNDNLRRKKLENGNNDEQEQAPHLRKSIENLKAKFENVRQEYHNRKNFRKDEQLLEAKNNEFVVSNKGHNNRNITEGKTIRELQPVVNQRIHVESRPSSKASEILRPSSKQQSNFSRPISRKISDFSTSPSREKSRPGSKSIHRSPSSQRIKVVDNKLKVEATRIDKLDDDEFLNKICQEENLMKEELIRRIKEGSLKARRKGRSINIQLVNSNFDPPKSRQQAY</sequence>
<feature type="region of interest" description="Disordered" evidence="2">
    <location>
        <begin position="368"/>
        <end position="390"/>
    </location>
</feature>
<feature type="region of interest" description="Disordered" evidence="2">
    <location>
        <begin position="587"/>
        <end position="650"/>
    </location>
</feature>
<proteinExistence type="predicted"/>
<protein>
    <submittedName>
        <fullName evidence="3">Uncharacterized protein</fullName>
    </submittedName>
</protein>
<evidence type="ECO:0000313" key="4">
    <source>
        <dbReference type="Proteomes" id="UP000094236"/>
    </source>
</evidence>
<keyword evidence="4" id="KW-1185">Reference proteome</keyword>
<organism evidence="3 4">
    <name type="scientific">Pachysolen tannophilus NRRL Y-2460</name>
    <dbReference type="NCBI Taxonomy" id="669874"/>
    <lineage>
        <taxon>Eukaryota</taxon>
        <taxon>Fungi</taxon>
        <taxon>Dikarya</taxon>
        <taxon>Ascomycota</taxon>
        <taxon>Saccharomycotina</taxon>
        <taxon>Pichiomycetes</taxon>
        <taxon>Pachysolenaceae</taxon>
        <taxon>Pachysolen</taxon>
    </lineage>
</organism>
<accession>A0A1E4TNJ2</accession>
<feature type="coiled-coil region" evidence="1">
    <location>
        <begin position="491"/>
        <end position="541"/>
    </location>
</feature>
<evidence type="ECO:0000313" key="3">
    <source>
        <dbReference type="EMBL" id="ODV93330.1"/>
    </source>
</evidence>
<name>A0A1E4TNJ2_PACTA</name>
<dbReference type="EMBL" id="KV454018">
    <property type="protein sequence ID" value="ODV93330.1"/>
    <property type="molecule type" value="Genomic_DNA"/>
</dbReference>
<dbReference type="Proteomes" id="UP000094236">
    <property type="component" value="Unassembled WGS sequence"/>
</dbReference>
<feature type="compositionally biased region" description="Basic and acidic residues" evidence="2">
    <location>
        <begin position="256"/>
        <end position="274"/>
    </location>
</feature>
<keyword evidence="1" id="KW-0175">Coiled coil</keyword>
<feature type="compositionally biased region" description="Polar residues" evidence="2">
    <location>
        <begin position="608"/>
        <end position="617"/>
    </location>
</feature>
<reference evidence="4" key="1">
    <citation type="submission" date="2016-05" db="EMBL/GenBank/DDBJ databases">
        <title>Comparative genomics of biotechnologically important yeasts.</title>
        <authorList>
            <consortium name="DOE Joint Genome Institute"/>
            <person name="Riley R."/>
            <person name="Haridas S."/>
            <person name="Wolfe K.H."/>
            <person name="Lopes M.R."/>
            <person name="Hittinger C.T."/>
            <person name="Goker M."/>
            <person name="Salamov A."/>
            <person name="Wisecaver J."/>
            <person name="Long T.M."/>
            <person name="Aerts A.L."/>
            <person name="Barry K."/>
            <person name="Choi C."/>
            <person name="Clum A."/>
            <person name="Coughlan A.Y."/>
            <person name="Deshpande S."/>
            <person name="Douglass A.P."/>
            <person name="Hanson S.J."/>
            <person name="Klenk H.-P."/>
            <person name="Labutti K."/>
            <person name="Lapidus A."/>
            <person name="Lindquist E."/>
            <person name="Lipzen A."/>
            <person name="Meier-Kolthoff J.P."/>
            <person name="Ohm R.A."/>
            <person name="Otillar R.P."/>
            <person name="Pangilinan J."/>
            <person name="Peng Y."/>
            <person name="Rokas A."/>
            <person name="Rosa C.A."/>
            <person name="Scheuner C."/>
            <person name="Sibirny A.A."/>
            <person name="Slot J.C."/>
            <person name="Stielow J.B."/>
            <person name="Sun H."/>
            <person name="Kurtzman C.P."/>
            <person name="Blackwell M."/>
            <person name="Grigoriev I.V."/>
            <person name="Jeffries T.W."/>
        </authorList>
    </citation>
    <scope>NUCLEOTIDE SEQUENCE [LARGE SCALE GENOMIC DNA]</scope>
    <source>
        <strain evidence="4">NRRL Y-2460</strain>
    </source>
</reference>
<evidence type="ECO:0000256" key="2">
    <source>
        <dbReference type="SAM" id="MobiDB-lite"/>
    </source>
</evidence>
<feature type="region of interest" description="Disordered" evidence="2">
    <location>
        <begin position="246"/>
        <end position="300"/>
    </location>
</feature>
<dbReference type="AlphaFoldDB" id="A0A1E4TNJ2"/>
<evidence type="ECO:0000256" key="1">
    <source>
        <dbReference type="SAM" id="Coils"/>
    </source>
</evidence>